<dbReference type="AlphaFoldDB" id="A0A852UTK5"/>
<evidence type="ECO:0000256" key="1">
    <source>
        <dbReference type="SAM" id="MobiDB-lite"/>
    </source>
</evidence>
<evidence type="ECO:0000313" key="4">
    <source>
        <dbReference type="Proteomes" id="UP000576393"/>
    </source>
</evidence>
<organism evidence="3 4">
    <name type="scientific">Streptosporangium sandarakinum</name>
    <dbReference type="NCBI Taxonomy" id="1260955"/>
    <lineage>
        <taxon>Bacteria</taxon>
        <taxon>Bacillati</taxon>
        <taxon>Actinomycetota</taxon>
        <taxon>Actinomycetes</taxon>
        <taxon>Streptosporangiales</taxon>
        <taxon>Streptosporangiaceae</taxon>
        <taxon>Streptosporangium</taxon>
    </lineage>
</organism>
<dbReference type="RefSeq" id="WP_179821364.1">
    <property type="nucleotide sequence ID" value="NZ_JACCCO010000001.1"/>
</dbReference>
<keyword evidence="2" id="KW-0472">Membrane</keyword>
<proteinExistence type="predicted"/>
<dbReference type="Proteomes" id="UP000576393">
    <property type="component" value="Unassembled WGS sequence"/>
</dbReference>
<dbReference type="EMBL" id="JACCCO010000001">
    <property type="protein sequence ID" value="NYF40987.1"/>
    <property type="molecule type" value="Genomic_DNA"/>
</dbReference>
<keyword evidence="4" id="KW-1185">Reference proteome</keyword>
<evidence type="ECO:0000313" key="3">
    <source>
        <dbReference type="EMBL" id="NYF40987.1"/>
    </source>
</evidence>
<accession>A0A852UTK5</accession>
<evidence type="ECO:0000256" key="2">
    <source>
        <dbReference type="SAM" id="Phobius"/>
    </source>
</evidence>
<keyword evidence="2" id="KW-0812">Transmembrane</keyword>
<sequence>MPLVLLRKQKIEKIIPTDARLMTQMKLQQMKSQVASAADRMAPVAVQARDMAQDKLYVAREWAAPRLDAAAHSVEEQLAPRVSAMLSQAAAKVDPAPKGKSRSWPMFLLLAGLAVGAAGFAMYRRNSEQWTDMLKENASDASRWVSEKTHTGTQKAGGMTGETASKTGPEADGHADKGEAQADQASNKLS</sequence>
<keyword evidence="2" id="KW-1133">Transmembrane helix</keyword>
<feature type="region of interest" description="Disordered" evidence="1">
    <location>
        <begin position="140"/>
        <end position="190"/>
    </location>
</feature>
<reference evidence="3 4" key="1">
    <citation type="submission" date="2020-07" db="EMBL/GenBank/DDBJ databases">
        <title>Sequencing the genomes of 1000 actinobacteria strains.</title>
        <authorList>
            <person name="Klenk H.-P."/>
        </authorList>
    </citation>
    <scope>NUCLEOTIDE SEQUENCE [LARGE SCALE GENOMIC DNA]</scope>
    <source>
        <strain evidence="3 4">DSM 45763</strain>
    </source>
</reference>
<comment type="caution">
    <text evidence="3">The sequence shown here is derived from an EMBL/GenBank/DDBJ whole genome shotgun (WGS) entry which is preliminary data.</text>
</comment>
<protein>
    <submittedName>
        <fullName evidence="3">Uncharacterized protein</fullName>
    </submittedName>
</protein>
<name>A0A852UTK5_9ACTN</name>
<gene>
    <name evidence="3" type="ORF">HDA43_003146</name>
</gene>
<feature type="transmembrane region" description="Helical" evidence="2">
    <location>
        <begin position="104"/>
        <end position="123"/>
    </location>
</feature>
<feature type="compositionally biased region" description="Basic and acidic residues" evidence="1">
    <location>
        <begin position="169"/>
        <end position="180"/>
    </location>
</feature>